<gene>
    <name evidence="5" type="ORF">GOARA_056_00930</name>
</gene>
<dbReference type="PRINTS" id="PR00455">
    <property type="entry name" value="HTHTETR"/>
</dbReference>
<reference evidence="5 6" key="1">
    <citation type="submission" date="2011-11" db="EMBL/GenBank/DDBJ databases">
        <title>Whole genome shotgun sequence of Gordonia araii NBRC 100433.</title>
        <authorList>
            <person name="Yoshida Y."/>
            <person name="Hosoyama A."/>
            <person name="Tsuchikane K."/>
            <person name="Katsumata H."/>
            <person name="Yamazaki S."/>
            <person name="Fujita N."/>
        </authorList>
    </citation>
    <scope>NUCLEOTIDE SEQUENCE [LARGE SCALE GENOMIC DNA]</scope>
    <source>
        <strain evidence="5 6">NBRC 100433</strain>
    </source>
</reference>
<proteinExistence type="predicted"/>
<evidence type="ECO:0000256" key="2">
    <source>
        <dbReference type="PROSITE-ProRule" id="PRU00335"/>
    </source>
</evidence>
<dbReference type="InterPro" id="IPR050109">
    <property type="entry name" value="HTH-type_TetR-like_transc_reg"/>
</dbReference>
<keyword evidence="1 2" id="KW-0238">DNA-binding</keyword>
<dbReference type="EMBL" id="BAEE01000056">
    <property type="protein sequence ID" value="GAB10346.1"/>
    <property type="molecule type" value="Genomic_DNA"/>
</dbReference>
<dbReference type="SUPFAM" id="SSF46689">
    <property type="entry name" value="Homeodomain-like"/>
    <property type="match status" value="1"/>
</dbReference>
<organism evidence="5 6">
    <name type="scientific">Gordonia araii NBRC 100433</name>
    <dbReference type="NCBI Taxonomy" id="1073574"/>
    <lineage>
        <taxon>Bacteria</taxon>
        <taxon>Bacillati</taxon>
        <taxon>Actinomycetota</taxon>
        <taxon>Actinomycetes</taxon>
        <taxon>Mycobacteriales</taxon>
        <taxon>Gordoniaceae</taxon>
        <taxon>Gordonia</taxon>
    </lineage>
</organism>
<evidence type="ECO:0000313" key="5">
    <source>
        <dbReference type="EMBL" id="GAB10346.1"/>
    </source>
</evidence>
<dbReference type="AlphaFoldDB" id="G7H3C1"/>
<feature type="DNA-binding region" description="H-T-H motif" evidence="2">
    <location>
        <begin position="45"/>
        <end position="64"/>
    </location>
</feature>
<comment type="caution">
    <text evidence="5">The sequence shown here is derived from an EMBL/GenBank/DDBJ whole genome shotgun (WGS) entry which is preliminary data.</text>
</comment>
<dbReference type="GO" id="GO:0000976">
    <property type="term" value="F:transcription cis-regulatory region binding"/>
    <property type="evidence" value="ECO:0007669"/>
    <property type="project" value="TreeGrafter"/>
</dbReference>
<dbReference type="Pfam" id="PF00440">
    <property type="entry name" value="TetR_N"/>
    <property type="match status" value="1"/>
</dbReference>
<name>G7H3C1_9ACTN</name>
<feature type="domain" description="HTH tetR-type" evidence="4">
    <location>
        <begin position="22"/>
        <end position="82"/>
    </location>
</feature>
<evidence type="ECO:0000256" key="1">
    <source>
        <dbReference type="ARBA" id="ARBA00023125"/>
    </source>
</evidence>
<dbReference type="InterPro" id="IPR001647">
    <property type="entry name" value="HTH_TetR"/>
</dbReference>
<evidence type="ECO:0000256" key="3">
    <source>
        <dbReference type="SAM" id="MobiDB-lite"/>
    </source>
</evidence>
<evidence type="ECO:0000313" key="6">
    <source>
        <dbReference type="Proteomes" id="UP000035088"/>
    </source>
</evidence>
<dbReference type="STRING" id="1073574.GOARA_056_00930"/>
<keyword evidence="6" id="KW-1185">Reference proteome</keyword>
<dbReference type="PANTHER" id="PTHR30055">
    <property type="entry name" value="HTH-TYPE TRANSCRIPTIONAL REGULATOR RUTR"/>
    <property type="match status" value="1"/>
</dbReference>
<protein>
    <submittedName>
        <fullName evidence="5">Putative TetR family transcriptional regulator</fullName>
    </submittedName>
</protein>
<feature type="region of interest" description="Disordered" evidence="3">
    <location>
        <begin position="1"/>
        <end position="21"/>
    </location>
</feature>
<dbReference type="Gene3D" id="1.10.357.10">
    <property type="entry name" value="Tetracycline Repressor, domain 2"/>
    <property type="match status" value="1"/>
</dbReference>
<dbReference type="PANTHER" id="PTHR30055:SF226">
    <property type="entry name" value="HTH-TYPE TRANSCRIPTIONAL REGULATOR PKSA"/>
    <property type="match status" value="1"/>
</dbReference>
<dbReference type="PROSITE" id="PS50977">
    <property type="entry name" value="HTH_TETR_2"/>
    <property type="match status" value="1"/>
</dbReference>
<dbReference type="Proteomes" id="UP000035088">
    <property type="component" value="Unassembled WGS sequence"/>
</dbReference>
<dbReference type="InterPro" id="IPR009057">
    <property type="entry name" value="Homeodomain-like_sf"/>
</dbReference>
<dbReference type="RefSeq" id="WP_007322421.1">
    <property type="nucleotide sequence ID" value="NZ_BAEE01000056.1"/>
</dbReference>
<evidence type="ECO:0000259" key="4">
    <source>
        <dbReference type="PROSITE" id="PS50977"/>
    </source>
</evidence>
<sequence length="219" mass="23856">MIDVAAPSEAQYARRTQEQRSAETRAKLLNATIDCLVEYGYSGTTTSRVAERAGVTRGAQLHHFGSRNDLVSAAVQHLAARRTADAVEQVGALQASPDPVSALLELLWDLHNGPLFTASIELLVAARTDPELRIEVAKFERVVNQTVAAMVAEYLPSGSERAVREFVFTSMDALRGILFSAYIDADPGRTRRRWERASQALRATIDPKLLTPAPAGDPS</sequence>
<dbReference type="GO" id="GO:0003700">
    <property type="term" value="F:DNA-binding transcription factor activity"/>
    <property type="evidence" value="ECO:0007669"/>
    <property type="project" value="TreeGrafter"/>
</dbReference>
<accession>G7H3C1</accession>